<evidence type="ECO:0000313" key="8">
    <source>
        <dbReference type="Proteomes" id="UP001595868"/>
    </source>
</evidence>
<gene>
    <name evidence="7" type="ORF">ACFOX0_20295</name>
</gene>
<dbReference type="InterPro" id="IPR037396">
    <property type="entry name" value="FMN_HAD"/>
</dbReference>
<dbReference type="PROSITE" id="PS00557">
    <property type="entry name" value="FMN_HYDROXY_ACID_DH_1"/>
    <property type="match status" value="1"/>
</dbReference>
<keyword evidence="2" id="KW-0285">Flavoprotein</keyword>
<dbReference type="GO" id="GO:0016491">
    <property type="term" value="F:oxidoreductase activity"/>
    <property type="evidence" value="ECO:0007669"/>
    <property type="project" value="UniProtKB-KW"/>
</dbReference>
<comment type="caution">
    <text evidence="7">The sequence shown here is derived from an EMBL/GenBank/DDBJ whole genome shotgun (WGS) entry which is preliminary data.</text>
</comment>
<dbReference type="EC" id="1.-.-.-" evidence="7"/>
<protein>
    <submittedName>
        <fullName evidence="7">Alpha-hydroxy acid oxidase</fullName>
        <ecNumber evidence="7">1.-.-.-</ecNumber>
    </submittedName>
</protein>
<accession>A0ABV8KQ42</accession>
<evidence type="ECO:0000256" key="1">
    <source>
        <dbReference type="ARBA" id="ARBA00001917"/>
    </source>
</evidence>
<evidence type="ECO:0000256" key="3">
    <source>
        <dbReference type="ARBA" id="ARBA00022643"/>
    </source>
</evidence>
<keyword evidence="8" id="KW-1185">Reference proteome</keyword>
<dbReference type="InterPro" id="IPR013785">
    <property type="entry name" value="Aldolase_TIM"/>
</dbReference>
<evidence type="ECO:0000259" key="6">
    <source>
        <dbReference type="PROSITE" id="PS51349"/>
    </source>
</evidence>
<dbReference type="PROSITE" id="PS51349">
    <property type="entry name" value="FMN_HYDROXY_ACID_DH_2"/>
    <property type="match status" value="1"/>
</dbReference>
<dbReference type="PANTHER" id="PTHR10578:SF107">
    <property type="entry name" value="2-HYDROXYACID OXIDASE 1"/>
    <property type="match status" value="1"/>
</dbReference>
<dbReference type="PANTHER" id="PTHR10578">
    <property type="entry name" value="S -2-HYDROXY-ACID OXIDASE-RELATED"/>
    <property type="match status" value="1"/>
</dbReference>
<keyword evidence="4 7" id="KW-0560">Oxidoreductase</keyword>
<comment type="similarity">
    <text evidence="5">Belongs to the FMN-dependent alpha-hydroxy acid dehydrogenase family.</text>
</comment>
<dbReference type="EMBL" id="JBHSBN010000014">
    <property type="protein sequence ID" value="MFC4108261.1"/>
    <property type="molecule type" value="Genomic_DNA"/>
</dbReference>
<sequence length="347" mass="36437">MFSLPDVAAAAAGRLAAAHYDFFAGGADDERTLRANTDAFDRYRLRPRVLRGVGERDLTVTVLGQSLSMPVLIAPTAFHRLAHPDGEVGTARAAAAAGTVLVLSMAATQPVEQVAATGVRFWFQLYVQPDRAFTERLVRRVAAAGCGALVVTVDSPVFGRRRRDLRNGFLDLPAGLACENLRDPAGSGPPRAIGWEPGLNWDVLDWLRGITSLPIVLKGILHPADAVRAAERGVDAIIVSNHGGRQLDAAVTGIDALPAVVDAVGDRLPVLVDGGIRRGTDVLTALALGASAVAVGRPVLWGLAVAGADGVRQVLELLRDELDRAMALCGADRVAALGPDLVETVGR</sequence>
<evidence type="ECO:0000313" key="7">
    <source>
        <dbReference type="EMBL" id="MFC4108261.1"/>
    </source>
</evidence>
<dbReference type="InterPro" id="IPR008259">
    <property type="entry name" value="FMN_hydac_DH_AS"/>
</dbReference>
<dbReference type="Gene3D" id="3.20.20.70">
    <property type="entry name" value="Aldolase class I"/>
    <property type="match status" value="1"/>
</dbReference>
<feature type="domain" description="FMN hydroxy acid dehydrogenase" evidence="6">
    <location>
        <begin position="1"/>
        <end position="347"/>
    </location>
</feature>
<comment type="cofactor">
    <cofactor evidence="1">
        <name>FMN</name>
        <dbReference type="ChEBI" id="CHEBI:58210"/>
    </cofactor>
</comment>
<name>A0ABV8KQ42_9ACTN</name>
<dbReference type="PIRSF" id="PIRSF000138">
    <property type="entry name" value="Al-hdrx_acd_dh"/>
    <property type="match status" value="1"/>
</dbReference>
<proteinExistence type="inferred from homology"/>
<evidence type="ECO:0000256" key="4">
    <source>
        <dbReference type="ARBA" id="ARBA00023002"/>
    </source>
</evidence>
<dbReference type="Proteomes" id="UP001595868">
    <property type="component" value="Unassembled WGS sequence"/>
</dbReference>
<evidence type="ECO:0000256" key="5">
    <source>
        <dbReference type="ARBA" id="ARBA00024042"/>
    </source>
</evidence>
<dbReference type="InterPro" id="IPR012133">
    <property type="entry name" value="Alpha-hydoxy_acid_DH_FMN"/>
</dbReference>
<dbReference type="CDD" id="cd02809">
    <property type="entry name" value="alpha_hydroxyacid_oxid_FMN"/>
    <property type="match status" value="1"/>
</dbReference>
<organism evidence="7 8">
    <name type="scientific">Micromonospora zhanjiangensis</name>
    <dbReference type="NCBI Taxonomy" id="1522057"/>
    <lineage>
        <taxon>Bacteria</taxon>
        <taxon>Bacillati</taxon>
        <taxon>Actinomycetota</taxon>
        <taxon>Actinomycetes</taxon>
        <taxon>Micromonosporales</taxon>
        <taxon>Micromonosporaceae</taxon>
        <taxon>Micromonospora</taxon>
    </lineage>
</organism>
<dbReference type="RefSeq" id="WP_377548257.1">
    <property type="nucleotide sequence ID" value="NZ_JBHSBN010000014.1"/>
</dbReference>
<dbReference type="Pfam" id="PF01070">
    <property type="entry name" value="FMN_dh"/>
    <property type="match status" value="1"/>
</dbReference>
<dbReference type="InterPro" id="IPR000262">
    <property type="entry name" value="FMN-dep_DH"/>
</dbReference>
<reference evidence="8" key="1">
    <citation type="journal article" date="2019" name="Int. J. Syst. Evol. Microbiol.">
        <title>The Global Catalogue of Microorganisms (GCM) 10K type strain sequencing project: providing services to taxonomists for standard genome sequencing and annotation.</title>
        <authorList>
            <consortium name="The Broad Institute Genomics Platform"/>
            <consortium name="The Broad Institute Genome Sequencing Center for Infectious Disease"/>
            <person name="Wu L."/>
            <person name="Ma J."/>
        </authorList>
    </citation>
    <scope>NUCLEOTIDE SEQUENCE [LARGE SCALE GENOMIC DNA]</scope>
    <source>
        <strain evidence="8">2902at01</strain>
    </source>
</reference>
<dbReference type="SUPFAM" id="SSF51395">
    <property type="entry name" value="FMN-linked oxidoreductases"/>
    <property type="match status" value="1"/>
</dbReference>
<evidence type="ECO:0000256" key="2">
    <source>
        <dbReference type="ARBA" id="ARBA00022630"/>
    </source>
</evidence>
<keyword evidence="3" id="KW-0288">FMN</keyword>